<dbReference type="SUPFAM" id="SSF117892">
    <property type="entry name" value="Band 7/SPFH domain"/>
    <property type="match status" value="1"/>
</dbReference>
<dbReference type="RefSeq" id="WP_057645969.1">
    <property type="nucleotide sequence ID" value="NZ_LLXU01000063.1"/>
</dbReference>
<evidence type="ECO:0000256" key="2">
    <source>
        <dbReference type="SAM" id="Coils"/>
    </source>
</evidence>
<feature type="chain" id="PRO_5006390873" description="Band 7 domain-containing protein" evidence="3">
    <location>
        <begin position="19"/>
        <end position="263"/>
    </location>
</feature>
<keyword evidence="2" id="KW-0175">Coiled coil</keyword>
<keyword evidence="6" id="KW-1185">Reference proteome</keyword>
<dbReference type="AlphaFoldDB" id="A0A0R0AJK2"/>
<proteinExistence type="predicted"/>
<protein>
    <recommendedName>
        <fullName evidence="4">Band 7 domain-containing protein</fullName>
    </recommendedName>
</protein>
<evidence type="ECO:0000313" key="6">
    <source>
        <dbReference type="Proteomes" id="UP000051802"/>
    </source>
</evidence>
<dbReference type="Proteomes" id="UP000051802">
    <property type="component" value="Unassembled WGS sequence"/>
</dbReference>
<feature type="coiled-coil region" evidence="2">
    <location>
        <begin position="186"/>
        <end position="220"/>
    </location>
</feature>
<evidence type="ECO:0000256" key="1">
    <source>
        <dbReference type="ARBA" id="ARBA00004167"/>
    </source>
</evidence>
<name>A0A0R0AJK2_9GAMM</name>
<dbReference type="PROSITE" id="PS51257">
    <property type="entry name" value="PROKAR_LIPOPROTEIN"/>
    <property type="match status" value="1"/>
</dbReference>
<accession>A0A0R0AJK2</accession>
<dbReference type="STRING" id="676599.ARC20_07585"/>
<reference evidence="5 6" key="1">
    <citation type="submission" date="2015-10" db="EMBL/GenBank/DDBJ databases">
        <title>Genome sequencing and analysis of members of genus Stenotrophomonas.</title>
        <authorList>
            <person name="Patil P.P."/>
            <person name="Midha S."/>
            <person name="Patil P.B."/>
        </authorList>
    </citation>
    <scope>NUCLEOTIDE SEQUENCE [LARGE SCALE GENOMIC DNA]</scope>
    <source>
        <strain evidence="5 6">JCM 16536</strain>
    </source>
</reference>
<dbReference type="InterPro" id="IPR001107">
    <property type="entry name" value="Band_7"/>
</dbReference>
<dbReference type="Pfam" id="PF01145">
    <property type="entry name" value="Band_7"/>
    <property type="match status" value="1"/>
</dbReference>
<dbReference type="EMBL" id="LLXU01000063">
    <property type="protein sequence ID" value="KRG45376.1"/>
    <property type="molecule type" value="Genomic_DNA"/>
</dbReference>
<dbReference type="InterPro" id="IPR036013">
    <property type="entry name" value="Band_7/SPFH_dom_sf"/>
</dbReference>
<comment type="subcellular location">
    <subcellularLocation>
        <location evidence="1">Membrane</location>
        <topology evidence="1">Single-pass membrane protein</topology>
    </subcellularLocation>
</comment>
<comment type="caution">
    <text evidence="5">The sequence shown here is derived from an EMBL/GenBank/DDBJ whole genome shotgun (WGS) entry which is preliminary data.</text>
</comment>
<dbReference type="GO" id="GO:0016020">
    <property type="term" value="C:membrane"/>
    <property type="evidence" value="ECO:0007669"/>
    <property type="project" value="UniProtKB-SubCell"/>
</dbReference>
<evidence type="ECO:0000256" key="3">
    <source>
        <dbReference type="SAM" id="SignalP"/>
    </source>
</evidence>
<gene>
    <name evidence="5" type="ORF">ARC20_07585</name>
</gene>
<evidence type="ECO:0000259" key="4">
    <source>
        <dbReference type="Pfam" id="PF01145"/>
    </source>
</evidence>
<feature type="signal peptide" evidence="3">
    <location>
        <begin position="1"/>
        <end position="18"/>
    </location>
</feature>
<organism evidence="5 6">
    <name type="scientific">Stenotrophomonas panacihumi</name>
    <dbReference type="NCBI Taxonomy" id="676599"/>
    <lineage>
        <taxon>Bacteria</taxon>
        <taxon>Pseudomonadati</taxon>
        <taxon>Pseudomonadota</taxon>
        <taxon>Gammaproteobacteria</taxon>
        <taxon>Lysobacterales</taxon>
        <taxon>Lysobacteraceae</taxon>
        <taxon>Stenotrophomonas</taxon>
    </lineage>
</organism>
<evidence type="ECO:0000313" key="5">
    <source>
        <dbReference type="EMBL" id="KRG45376.1"/>
    </source>
</evidence>
<dbReference type="Gene3D" id="3.30.479.30">
    <property type="entry name" value="Band 7 domain"/>
    <property type="match status" value="1"/>
</dbReference>
<keyword evidence="3" id="KW-0732">Signal</keyword>
<feature type="domain" description="Band 7" evidence="4">
    <location>
        <begin position="37"/>
        <end position="206"/>
    </location>
</feature>
<dbReference type="OrthoDB" id="9150901at2"/>
<sequence>MRYPLLTAALLVSLSACTAVSPEPGQQAVLVDKPLVFGNGGVRLDDVRNPGRTYTWFTTDKIYIDVTPQTVQVGFDDFSSSDNILLDFSTQIQYRITAPALLLSRFGQNWFQNNVASQYAAIVRDQVKRYDMTRMMSDPETAKQIDDAVTASVRALVKEQQLPIEIQNITLGRARPNANVLEQMNLTAAQQQRVKTLAEATNAERQREQEQVAKADADNAYRNRMGLTPEQYLASQIAELNASACKEAKACYMVPSGTSVVAH</sequence>